<gene>
    <name evidence="2" type="ORF">FVF75_01775</name>
</gene>
<proteinExistence type="predicted"/>
<dbReference type="Proteomes" id="UP000322080">
    <property type="component" value="Unassembled WGS sequence"/>
</dbReference>
<accession>A0A5D0RP43</accession>
<keyword evidence="1" id="KW-0812">Transmembrane</keyword>
<dbReference type="RefSeq" id="WP_148376029.1">
    <property type="nucleotide sequence ID" value="NZ_VSIY01000003.1"/>
</dbReference>
<keyword evidence="1" id="KW-0472">Membrane</keyword>
<sequence>MWTQTRARAARFGRDEDASVTVEAVIILPILLWAFLATYSWFDAYRAKSLSLKANYAVSDLMSRETRVLDMDYLNGAEEVYEYLTRSGTDAWIRVTVVHCTEDCGEPGRKLERDWSKATDNMPTYTNQDVMDHLEATVPVIPSGERVIVVETSMVYQPPFSQNLTGIGRMTLRDVVMTRPRFAPQLCFAGENCGT</sequence>
<reference evidence="2 3" key="1">
    <citation type="submission" date="2019-08" db="EMBL/GenBank/DDBJ databases">
        <title>Identification of a novel species of the genus Boseongicola.</title>
        <authorList>
            <person name="Zhang X.-Q."/>
        </authorList>
    </citation>
    <scope>NUCLEOTIDE SEQUENCE [LARGE SCALE GENOMIC DNA]</scope>
    <source>
        <strain evidence="2 3">HY14</strain>
    </source>
</reference>
<evidence type="ECO:0000256" key="1">
    <source>
        <dbReference type="SAM" id="Phobius"/>
    </source>
</evidence>
<evidence type="ECO:0000313" key="3">
    <source>
        <dbReference type="Proteomes" id="UP000322080"/>
    </source>
</evidence>
<name>A0A5D0RP43_9RHOB</name>
<evidence type="ECO:0000313" key="2">
    <source>
        <dbReference type="EMBL" id="TYB82939.1"/>
    </source>
</evidence>
<protein>
    <submittedName>
        <fullName evidence="2">Pilus assembly protein</fullName>
    </submittedName>
</protein>
<keyword evidence="3" id="KW-1185">Reference proteome</keyword>
<dbReference type="AlphaFoldDB" id="A0A5D0RP43"/>
<organism evidence="2 3">
    <name type="scientific">Maritimibacter fusiformis</name>
    <dbReference type="NCBI Taxonomy" id="2603819"/>
    <lineage>
        <taxon>Bacteria</taxon>
        <taxon>Pseudomonadati</taxon>
        <taxon>Pseudomonadota</taxon>
        <taxon>Alphaproteobacteria</taxon>
        <taxon>Rhodobacterales</taxon>
        <taxon>Roseobacteraceae</taxon>
        <taxon>Maritimibacter</taxon>
    </lineage>
</organism>
<keyword evidence="1" id="KW-1133">Transmembrane helix</keyword>
<feature type="transmembrane region" description="Helical" evidence="1">
    <location>
        <begin position="20"/>
        <end position="42"/>
    </location>
</feature>
<comment type="caution">
    <text evidence="2">The sequence shown here is derived from an EMBL/GenBank/DDBJ whole genome shotgun (WGS) entry which is preliminary data.</text>
</comment>
<dbReference type="EMBL" id="VSIY01000003">
    <property type="protein sequence ID" value="TYB82939.1"/>
    <property type="molecule type" value="Genomic_DNA"/>
</dbReference>